<organism evidence="2 3">
    <name type="scientific">Roseovarius spongiae</name>
    <dbReference type="NCBI Taxonomy" id="2320272"/>
    <lineage>
        <taxon>Bacteria</taxon>
        <taxon>Pseudomonadati</taxon>
        <taxon>Pseudomonadota</taxon>
        <taxon>Alphaproteobacteria</taxon>
        <taxon>Rhodobacterales</taxon>
        <taxon>Roseobacteraceae</taxon>
        <taxon>Roseovarius</taxon>
    </lineage>
</organism>
<dbReference type="AlphaFoldDB" id="A0A3A8ASB4"/>
<feature type="region of interest" description="Disordered" evidence="1">
    <location>
        <begin position="1"/>
        <end position="51"/>
    </location>
</feature>
<feature type="compositionally biased region" description="Basic and acidic residues" evidence="1">
    <location>
        <begin position="38"/>
        <end position="49"/>
    </location>
</feature>
<evidence type="ECO:0000256" key="1">
    <source>
        <dbReference type="SAM" id="MobiDB-lite"/>
    </source>
</evidence>
<proteinExistence type="predicted"/>
<name>A0A3A8ASB4_9RHOB</name>
<dbReference type="Proteomes" id="UP000281128">
    <property type="component" value="Unassembled WGS sequence"/>
</dbReference>
<dbReference type="EMBL" id="RAPE01000005">
    <property type="protein sequence ID" value="RKF13082.1"/>
    <property type="molecule type" value="Genomic_DNA"/>
</dbReference>
<dbReference type="OrthoDB" id="7846781at2"/>
<accession>A0A3A8ASB4</accession>
<sequence>MRNLPNNAPAMPERALSGRTIAKGRRNHSTGQFTSGPDKGETRGIESHTEPCGAHMIILRPGVVGLENQMPFEWKKPNGKKGTHYFDFRVLMADGCRRGTAREAGDRCGSMVSSPCFPALPAESSQFQTEA</sequence>
<comment type="caution">
    <text evidence="2">The sequence shown here is derived from an EMBL/GenBank/DDBJ whole genome shotgun (WGS) entry which is preliminary data.</text>
</comment>
<dbReference type="RefSeq" id="WP_121168695.1">
    <property type="nucleotide sequence ID" value="NZ_RAPE01000005.1"/>
</dbReference>
<reference evidence="2 3" key="1">
    <citation type="submission" date="2018-09" db="EMBL/GenBank/DDBJ databases">
        <title>Roseovarius spongiae sp. nov., isolated from a marine sponge.</title>
        <authorList>
            <person name="Zhuang L."/>
            <person name="Luo L."/>
        </authorList>
    </citation>
    <scope>NUCLEOTIDE SEQUENCE [LARGE SCALE GENOMIC DNA]</scope>
    <source>
        <strain evidence="2 3">HN-E21</strain>
    </source>
</reference>
<evidence type="ECO:0000313" key="3">
    <source>
        <dbReference type="Proteomes" id="UP000281128"/>
    </source>
</evidence>
<protein>
    <submittedName>
        <fullName evidence="2">Uncharacterized protein</fullName>
    </submittedName>
</protein>
<evidence type="ECO:0000313" key="2">
    <source>
        <dbReference type="EMBL" id="RKF13082.1"/>
    </source>
</evidence>
<gene>
    <name evidence="2" type="ORF">D6850_16445</name>
</gene>
<keyword evidence="3" id="KW-1185">Reference proteome</keyword>